<comment type="subcellular location">
    <subcellularLocation>
        <location evidence="1">Nucleus</location>
    </subcellularLocation>
</comment>
<evidence type="ECO:0000313" key="5">
    <source>
        <dbReference type="EMBL" id="CAF9939542.1"/>
    </source>
</evidence>
<dbReference type="GO" id="GO:0003677">
    <property type="term" value="F:DNA binding"/>
    <property type="evidence" value="ECO:0007669"/>
    <property type="project" value="InterPro"/>
</dbReference>
<dbReference type="AlphaFoldDB" id="A0A8H3PF84"/>
<dbReference type="CDD" id="cd12148">
    <property type="entry name" value="fungal_TF_MHR"/>
    <property type="match status" value="1"/>
</dbReference>
<organism evidence="5 6">
    <name type="scientific">Alectoria fallacina</name>
    <dbReference type="NCBI Taxonomy" id="1903189"/>
    <lineage>
        <taxon>Eukaryota</taxon>
        <taxon>Fungi</taxon>
        <taxon>Dikarya</taxon>
        <taxon>Ascomycota</taxon>
        <taxon>Pezizomycotina</taxon>
        <taxon>Lecanoromycetes</taxon>
        <taxon>OSLEUM clade</taxon>
        <taxon>Lecanoromycetidae</taxon>
        <taxon>Lecanorales</taxon>
        <taxon>Lecanorineae</taxon>
        <taxon>Parmeliaceae</taxon>
        <taxon>Alectoria</taxon>
    </lineage>
</organism>
<gene>
    <name evidence="5" type="ORF">ALECFALPRED_008167</name>
</gene>
<feature type="compositionally biased region" description="Polar residues" evidence="3">
    <location>
        <begin position="305"/>
        <end position="320"/>
    </location>
</feature>
<comment type="caution">
    <text evidence="5">The sequence shown here is derived from an EMBL/GenBank/DDBJ whole genome shotgun (WGS) entry which is preliminary data.</text>
</comment>
<dbReference type="GO" id="GO:0005634">
    <property type="term" value="C:nucleus"/>
    <property type="evidence" value="ECO:0007669"/>
    <property type="project" value="UniProtKB-SubCell"/>
</dbReference>
<dbReference type="Proteomes" id="UP000664203">
    <property type="component" value="Unassembled WGS sequence"/>
</dbReference>
<dbReference type="SMART" id="SM00906">
    <property type="entry name" value="Fungal_trans"/>
    <property type="match status" value="1"/>
</dbReference>
<dbReference type="GO" id="GO:0006351">
    <property type="term" value="P:DNA-templated transcription"/>
    <property type="evidence" value="ECO:0007669"/>
    <property type="project" value="InterPro"/>
</dbReference>
<dbReference type="InterPro" id="IPR007219">
    <property type="entry name" value="XnlR_reg_dom"/>
</dbReference>
<dbReference type="InterPro" id="IPR050613">
    <property type="entry name" value="Sec_Metabolite_Reg"/>
</dbReference>
<feature type="region of interest" description="Disordered" evidence="3">
    <location>
        <begin position="300"/>
        <end position="334"/>
    </location>
</feature>
<dbReference type="Pfam" id="PF04082">
    <property type="entry name" value="Fungal_trans"/>
    <property type="match status" value="1"/>
</dbReference>
<keyword evidence="2" id="KW-0539">Nucleus</keyword>
<reference evidence="5" key="1">
    <citation type="submission" date="2021-03" db="EMBL/GenBank/DDBJ databases">
        <authorList>
            <person name="Tagirdzhanova G."/>
        </authorList>
    </citation>
    <scope>NUCLEOTIDE SEQUENCE</scope>
</reference>
<accession>A0A8H3PF84</accession>
<keyword evidence="6" id="KW-1185">Reference proteome</keyword>
<feature type="domain" description="Xylanolytic transcriptional activator regulatory" evidence="4">
    <location>
        <begin position="15"/>
        <end position="88"/>
    </location>
</feature>
<sequence length="397" mass="45425">MHQMPQCRAEISRSHTVYVGALIRLAMCAGLNRDASGPNMDPVDCQVRRLLWHQICCLDLLTAEGQGPQPVIRDDEFDTRLPRNINDDAFDRPDNKSVPASGWTDATFSIIRYECCMVHRLISRQRLATDNNGQTDLRDLKTVQYLVSVQKLRIEHQYLQYLDEAVPIQRCAKLVGRLLTTRFDAILFHQYSQFDVNLELQTDLRETLIESCLTVCECAVALETDPELAPWAWYAGAHHQYERSIFLLMEIHRDPYSPHANRINRILDHVFGTYPNMGSRERSRRLLQILAEEFNKMTQMRKVKTSQSMTSDNGSSSPNDLSGMVSTPEDGQQWSHWQPEVNYSHGYNHDLPPVNSGPWWPIPNLPGMLCDPSGSQHDEYTDPQHDEYGYGMGPGHG</sequence>
<dbReference type="PANTHER" id="PTHR31001">
    <property type="entry name" value="UNCHARACTERIZED TRANSCRIPTIONAL REGULATORY PROTEIN"/>
    <property type="match status" value="1"/>
</dbReference>
<protein>
    <recommendedName>
        <fullName evidence="4">Xylanolytic transcriptional activator regulatory domain-containing protein</fullName>
    </recommendedName>
</protein>
<evidence type="ECO:0000256" key="3">
    <source>
        <dbReference type="SAM" id="MobiDB-lite"/>
    </source>
</evidence>
<dbReference type="PANTHER" id="PTHR31001:SF40">
    <property type="entry name" value="ZN(II)2CYS6 TRANSCRIPTION FACTOR (EUROFUNG)"/>
    <property type="match status" value="1"/>
</dbReference>
<evidence type="ECO:0000313" key="6">
    <source>
        <dbReference type="Proteomes" id="UP000664203"/>
    </source>
</evidence>
<dbReference type="GO" id="GO:0008270">
    <property type="term" value="F:zinc ion binding"/>
    <property type="evidence" value="ECO:0007669"/>
    <property type="project" value="InterPro"/>
</dbReference>
<evidence type="ECO:0000259" key="4">
    <source>
        <dbReference type="SMART" id="SM00906"/>
    </source>
</evidence>
<evidence type="ECO:0000256" key="2">
    <source>
        <dbReference type="ARBA" id="ARBA00023242"/>
    </source>
</evidence>
<name>A0A8H3PF84_9LECA</name>
<dbReference type="EMBL" id="CAJPDR010000554">
    <property type="protein sequence ID" value="CAF9939542.1"/>
    <property type="molecule type" value="Genomic_DNA"/>
</dbReference>
<dbReference type="OrthoDB" id="424974at2759"/>
<proteinExistence type="predicted"/>
<evidence type="ECO:0000256" key="1">
    <source>
        <dbReference type="ARBA" id="ARBA00004123"/>
    </source>
</evidence>